<dbReference type="RefSeq" id="XP_020070269.1">
    <property type="nucleotide sequence ID" value="XM_020215092.1"/>
</dbReference>
<dbReference type="EMBL" id="CDQK01000006">
    <property type="protein sequence ID" value="CEP24434.1"/>
    <property type="molecule type" value="Genomic_DNA"/>
</dbReference>
<dbReference type="OrthoDB" id="10530439at2759"/>
<gene>
    <name evidence="2" type="ORF">BN1211_5257</name>
    <name evidence="3" type="ORF">CYBJADRAFT_167830</name>
</gene>
<dbReference type="PANTHER" id="PTHR47186:SF3">
    <property type="entry name" value="OS09G0267800 PROTEIN"/>
    <property type="match status" value="1"/>
</dbReference>
<dbReference type="GeneID" id="30989488"/>
<dbReference type="Gene3D" id="3.80.10.10">
    <property type="entry name" value="Ribonuclease Inhibitor"/>
    <property type="match status" value="1"/>
</dbReference>
<reference evidence="4" key="2">
    <citation type="journal article" date="2015" name="J. Biotechnol.">
        <title>The structure of the Cyberlindnera jadinii genome and its relation to Candida utilis analyzed by the occurrence of single nucleotide polymorphisms.</title>
        <authorList>
            <person name="Rupp O."/>
            <person name="Brinkrolf K."/>
            <person name="Buerth C."/>
            <person name="Kunigo M."/>
            <person name="Schneider J."/>
            <person name="Jaenicke S."/>
            <person name="Goesmann A."/>
            <person name="Puehler A."/>
            <person name="Jaeger K.-E."/>
            <person name="Ernst J.F."/>
        </authorList>
    </citation>
    <scope>NUCLEOTIDE SEQUENCE [LARGE SCALE GENOMIC DNA]</scope>
    <source>
        <strain evidence="4">ATCC 18201 / CBS 1600 / BCRC 20928 / JCM 3617 / NBRC 0987 / NRRL Y-1542</strain>
    </source>
</reference>
<sequence length="631" mass="72401">MLQHLPIEIVEQIVPYLDVQDIDNLLSIECFKGMLQSRVLVVECGAGKPELPVFLRPPKLPEIFPNLTKRCTSEEFTDNIPMIETYICLVILSDSFNGAEMIEHQDRHICKKYYFAGVKKCTIHPDTFNFLRKKTASMDTICCPSVDCVSFRGNLDTSQLQFPKLTHLELRDLSFIPSRLDFPLLTNLTLFRCESSDVSSRWKLPNLRTLFVRGKFRSINSSIDYETTTMKYLDLDEIEDMNEWSRISNKSLRNLDVRNLKKNFILHHMKLESLQSLVIHSDSITISNLDLPNAETMEVKLTGSENSLNFIFSINAPRLVFLELGGKTVGLLKGINIPSLKTVHFEETGDPLTEASNTFLKGVKRVRAEYTSWWKFCPHIEKLEFCGSESQCRELELFHFSELKSFTLLPSNPQGDGGWKQLICPDAPGLEAFEIRNSSVHHVIDNLGRYDNLKTISIFQDWEANTYPPDFHFKSLKFSNLVKLKIKLCSTDVVIITDCYFPKLTKVEIEREHYHVDRIPRDRDLSLVEMEAPKLRSLYISGISLVDDFVVSQYPNLRSLTIIKCSQLKTLTVEECPLLETFELYSSHKVSLNHDGCLNSLWGDSSNSSSRFGKKMKSILQKLKNPLKPKD</sequence>
<dbReference type="PANTHER" id="PTHR47186">
    <property type="entry name" value="LEUCINE-RICH REPEAT-CONTAINING PROTEIN 57"/>
    <property type="match status" value="1"/>
</dbReference>
<organism evidence="2 4">
    <name type="scientific">Cyberlindnera jadinii (strain ATCC 18201 / CBS 1600 / BCRC 20928 / JCM 3617 / NBRC 0987 / NRRL Y-1542)</name>
    <name type="common">Torula yeast</name>
    <name type="synonym">Candida utilis</name>
    <dbReference type="NCBI Taxonomy" id="983966"/>
    <lineage>
        <taxon>Eukaryota</taxon>
        <taxon>Fungi</taxon>
        <taxon>Dikarya</taxon>
        <taxon>Ascomycota</taxon>
        <taxon>Saccharomycotina</taxon>
        <taxon>Saccharomycetes</taxon>
        <taxon>Phaffomycetales</taxon>
        <taxon>Phaffomycetaceae</taxon>
        <taxon>Cyberlindnera</taxon>
    </lineage>
</organism>
<evidence type="ECO:0000313" key="5">
    <source>
        <dbReference type="Proteomes" id="UP000094389"/>
    </source>
</evidence>
<accession>A0A0H5CIQ4</accession>
<dbReference type="SUPFAM" id="SSF52058">
    <property type="entry name" value="L domain-like"/>
    <property type="match status" value="1"/>
</dbReference>
<evidence type="ECO:0000259" key="1">
    <source>
        <dbReference type="PROSITE" id="PS50181"/>
    </source>
</evidence>
<reference evidence="2" key="1">
    <citation type="submission" date="2014-12" db="EMBL/GenBank/DDBJ databases">
        <authorList>
            <person name="Jaenicke S."/>
        </authorList>
    </citation>
    <scope>NUCLEOTIDE SEQUENCE [LARGE SCALE GENOMIC DNA]</scope>
    <source>
        <strain evidence="2">CBS1600</strain>
    </source>
</reference>
<proteinExistence type="predicted"/>
<accession>A0A1E4S154</accession>
<evidence type="ECO:0000313" key="2">
    <source>
        <dbReference type="EMBL" id="CEP24434.1"/>
    </source>
</evidence>
<dbReference type="EMBL" id="KV453931">
    <property type="protein sequence ID" value="ODV73230.1"/>
    <property type="molecule type" value="Genomic_DNA"/>
</dbReference>
<feature type="domain" description="F-box" evidence="1">
    <location>
        <begin position="1"/>
        <end position="25"/>
    </location>
</feature>
<dbReference type="AlphaFoldDB" id="A0A0H5CIQ4"/>
<evidence type="ECO:0000313" key="4">
    <source>
        <dbReference type="Proteomes" id="UP000038830"/>
    </source>
</evidence>
<protein>
    <recommendedName>
        <fullName evidence="1">F-box domain-containing protein</fullName>
    </recommendedName>
</protein>
<dbReference type="InterPro" id="IPR032675">
    <property type="entry name" value="LRR_dom_sf"/>
</dbReference>
<name>A0A0H5CIQ4_CYBJN</name>
<dbReference type="PROSITE" id="PS50181">
    <property type="entry name" value="FBOX"/>
    <property type="match status" value="1"/>
</dbReference>
<dbReference type="Proteomes" id="UP000038830">
    <property type="component" value="Unassembled WGS sequence"/>
</dbReference>
<evidence type="ECO:0000313" key="3">
    <source>
        <dbReference type="EMBL" id="ODV73230.1"/>
    </source>
</evidence>
<keyword evidence="5" id="KW-1185">Reference proteome</keyword>
<dbReference type="InterPro" id="IPR001810">
    <property type="entry name" value="F-box_dom"/>
</dbReference>
<reference evidence="3 5" key="3">
    <citation type="journal article" date="2016" name="Proc. Natl. Acad. Sci. U.S.A.">
        <title>Comparative genomics of biotechnologically important yeasts.</title>
        <authorList>
            <person name="Riley R."/>
            <person name="Haridas S."/>
            <person name="Wolfe K.H."/>
            <person name="Lopes M.R."/>
            <person name="Hittinger C.T."/>
            <person name="Goeker M."/>
            <person name="Salamov A.A."/>
            <person name="Wisecaver J.H."/>
            <person name="Long T.M."/>
            <person name="Calvey C.H."/>
            <person name="Aerts A.L."/>
            <person name="Barry K.W."/>
            <person name="Choi C."/>
            <person name="Clum A."/>
            <person name="Coughlan A.Y."/>
            <person name="Deshpande S."/>
            <person name="Douglass A.P."/>
            <person name="Hanson S.J."/>
            <person name="Klenk H.-P."/>
            <person name="LaButti K.M."/>
            <person name="Lapidus A."/>
            <person name="Lindquist E.A."/>
            <person name="Lipzen A.M."/>
            <person name="Meier-Kolthoff J.P."/>
            <person name="Ohm R.A."/>
            <person name="Otillar R.P."/>
            <person name="Pangilinan J.L."/>
            <person name="Peng Y."/>
            <person name="Rokas A."/>
            <person name="Rosa C.A."/>
            <person name="Scheuner C."/>
            <person name="Sibirny A.A."/>
            <person name="Slot J.C."/>
            <person name="Stielow J.B."/>
            <person name="Sun H."/>
            <person name="Kurtzman C.P."/>
            <person name="Blackwell M."/>
            <person name="Grigoriev I.V."/>
            <person name="Jeffries T.W."/>
        </authorList>
    </citation>
    <scope>NUCLEOTIDE SEQUENCE [LARGE SCALE GENOMIC DNA]</scope>
    <source>
        <strain evidence="5">ATCC 18201 / CBS 1600 / BCRC 20928 / JCM 3617 / NBRC 0987 / NRRL Y-1542</strain>
        <strain evidence="3">NRRL Y-1542</strain>
    </source>
</reference>
<dbReference type="Proteomes" id="UP000094389">
    <property type="component" value="Unassembled WGS sequence"/>
</dbReference>